<gene>
    <name evidence="6" type="ORF">C5Y83_27085</name>
</gene>
<dbReference type="OrthoDB" id="239596at2"/>
<dbReference type="Proteomes" id="UP000238322">
    <property type="component" value="Unassembled WGS sequence"/>
</dbReference>
<comment type="similarity">
    <text evidence="4">Belongs to the zinc-containing alcohol dehydrogenase family.</text>
</comment>
<dbReference type="InterPro" id="IPR036291">
    <property type="entry name" value="NAD(P)-bd_dom_sf"/>
</dbReference>
<comment type="cofactor">
    <cofactor evidence="4">
        <name>Zn(2+)</name>
        <dbReference type="ChEBI" id="CHEBI:29105"/>
    </cofactor>
</comment>
<evidence type="ECO:0000256" key="2">
    <source>
        <dbReference type="ARBA" id="ARBA00022833"/>
    </source>
</evidence>
<dbReference type="PANTHER" id="PTHR43401">
    <property type="entry name" value="L-THREONINE 3-DEHYDROGENASE"/>
    <property type="match status" value="1"/>
</dbReference>
<dbReference type="RefSeq" id="WP_105332905.1">
    <property type="nucleotide sequence ID" value="NZ_PUHY01000015.1"/>
</dbReference>
<keyword evidence="1 4" id="KW-0479">Metal-binding</keyword>
<dbReference type="SUPFAM" id="SSF51735">
    <property type="entry name" value="NAD(P)-binding Rossmann-fold domains"/>
    <property type="match status" value="1"/>
</dbReference>
<proteinExistence type="inferred from homology"/>
<dbReference type="PROSITE" id="PS00059">
    <property type="entry name" value="ADH_ZINC"/>
    <property type="match status" value="1"/>
</dbReference>
<feature type="domain" description="Enoyl reductase (ER)" evidence="5">
    <location>
        <begin position="16"/>
        <end position="353"/>
    </location>
</feature>
<dbReference type="Gene3D" id="3.90.180.10">
    <property type="entry name" value="Medium-chain alcohol dehydrogenases, catalytic domain"/>
    <property type="match status" value="1"/>
</dbReference>
<dbReference type="InterPro" id="IPR020843">
    <property type="entry name" value="ER"/>
</dbReference>
<name>A0A2S8FC23_9BACT</name>
<evidence type="ECO:0000313" key="6">
    <source>
        <dbReference type="EMBL" id="PQO29711.1"/>
    </source>
</evidence>
<dbReference type="InterPro" id="IPR002328">
    <property type="entry name" value="ADH_Zn_CS"/>
</dbReference>
<dbReference type="Gene3D" id="3.40.50.720">
    <property type="entry name" value="NAD(P)-binding Rossmann-like Domain"/>
    <property type="match status" value="1"/>
</dbReference>
<evidence type="ECO:0000256" key="3">
    <source>
        <dbReference type="ARBA" id="ARBA00023002"/>
    </source>
</evidence>
<dbReference type="InterPro" id="IPR013154">
    <property type="entry name" value="ADH-like_N"/>
</dbReference>
<evidence type="ECO:0000259" key="5">
    <source>
        <dbReference type="SMART" id="SM00829"/>
    </source>
</evidence>
<dbReference type="PANTHER" id="PTHR43401:SF2">
    <property type="entry name" value="L-THREONINE 3-DEHYDROGENASE"/>
    <property type="match status" value="1"/>
</dbReference>
<reference evidence="6 7" key="1">
    <citation type="submission" date="2018-02" db="EMBL/GenBank/DDBJ databases">
        <title>Comparative genomes isolates from brazilian mangrove.</title>
        <authorList>
            <person name="Araujo J.E."/>
            <person name="Taketani R.G."/>
            <person name="Silva M.C.P."/>
            <person name="Loureco M.V."/>
            <person name="Andreote F.D."/>
        </authorList>
    </citation>
    <scope>NUCLEOTIDE SEQUENCE [LARGE SCALE GENOMIC DNA]</scope>
    <source>
        <strain evidence="6 7">Hex-1 MGV</strain>
    </source>
</reference>
<protein>
    <submittedName>
        <fullName evidence="6">Galactitol-1-phosphate 5-dehydrogenase</fullName>
    </submittedName>
</protein>
<dbReference type="Pfam" id="PF00107">
    <property type="entry name" value="ADH_zinc_N"/>
    <property type="match status" value="1"/>
</dbReference>
<keyword evidence="3" id="KW-0560">Oxidoreductase</keyword>
<dbReference type="SUPFAM" id="SSF50129">
    <property type="entry name" value="GroES-like"/>
    <property type="match status" value="1"/>
</dbReference>
<dbReference type="GO" id="GO:0008270">
    <property type="term" value="F:zinc ion binding"/>
    <property type="evidence" value="ECO:0007669"/>
    <property type="project" value="InterPro"/>
</dbReference>
<dbReference type="InterPro" id="IPR011032">
    <property type="entry name" value="GroES-like_sf"/>
</dbReference>
<comment type="caution">
    <text evidence="6">The sequence shown here is derived from an EMBL/GenBank/DDBJ whole genome shotgun (WGS) entry which is preliminary data.</text>
</comment>
<dbReference type="InterPro" id="IPR050129">
    <property type="entry name" value="Zn_alcohol_dh"/>
</dbReference>
<evidence type="ECO:0000256" key="4">
    <source>
        <dbReference type="RuleBase" id="RU361277"/>
    </source>
</evidence>
<accession>A0A2S8FC23</accession>
<dbReference type="SMART" id="SM00829">
    <property type="entry name" value="PKS_ER"/>
    <property type="match status" value="1"/>
</dbReference>
<sequence>MNQSSDSQMEAIVLHGIGDLRYEKVPVPEVEPGKVRVRIGFCGVCGSDIPRCFSKGTYSFPTICGHEFAGTVEACGEGVQQFQAGDRVAVFPLLWREDHAACEQGKYAQSDGYDYLGSRSDGAFSEYVVAPERNLIRVPENVSLEEAAMTEPAAVALHAVRRAKVRLGDSVAVFGLGPIGLMVAQWLKASGAGPVLLFDIQPEKLEIARKLGFEHAYDSREVNVSEIVDELTSGHGVHVAIEAAGVPPTMLAAIEVARRAGRVVMLGNPAADVTLPATLISQAMRREIDILGVWNSDFSVYSDDDDWRTVLAAMASGILNLKPLITHRVPLVDGIAALEMMHAQSEFFTKVLIHPESK</sequence>
<evidence type="ECO:0000256" key="1">
    <source>
        <dbReference type="ARBA" id="ARBA00022723"/>
    </source>
</evidence>
<dbReference type="Pfam" id="PF08240">
    <property type="entry name" value="ADH_N"/>
    <property type="match status" value="1"/>
</dbReference>
<evidence type="ECO:0000313" key="7">
    <source>
        <dbReference type="Proteomes" id="UP000238322"/>
    </source>
</evidence>
<dbReference type="InterPro" id="IPR013149">
    <property type="entry name" value="ADH-like_C"/>
</dbReference>
<dbReference type="AlphaFoldDB" id="A0A2S8FC23"/>
<dbReference type="GO" id="GO:0016616">
    <property type="term" value="F:oxidoreductase activity, acting on the CH-OH group of donors, NAD or NADP as acceptor"/>
    <property type="evidence" value="ECO:0007669"/>
    <property type="project" value="UniProtKB-ARBA"/>
</dbReference>
<dbReference type="CDD" id="cd08236">
    <property type="entry name" value="sugar_DH"/>
    <property type="match status" value="1"/>
</dbReference>
<keyword evidence="2 4" id="KW-0862">Zinc</keyword>
<organism evidence="6 7">
    <name type="scientific">Blastopirellula marina</name>
    <dbReference type="NCBI Taxonomy" id="124"/>
    <lineage>
        <taxon>Bacteria</taxon>
        <taxon>Pseudomonadati</taxon>
        <taxon>Planctomycetota</taxon>
        <taxon>Planctomycetia</taxon>
        <taxon>Pirellulales</taxon>
        <taxon>Pirellulaceae</taxon>
        <taxon>Blastopirellula</taxon>
    </lineage>
</organism>
<dbReference type="EMBL" id="PUHY01000015">
    <property type="protein sequence ID" value="PQO29711.1"/>
    <property type="molecule type" value="Genomic_DNA"/>
</dbReference>